<dbReference type="SUPFAM" id="SSF52283">
    <property type="entry name" value="Formate/glycerate dehydrogenase catalytic domain-like"/>
    <property type="match status" value="1"/>
</dbReference>
<dbReference type="Pfam" id="PF00389">
    <property type="entry name" value="2-Hacid_dh"/>
    <property type="match status" value="1"/>
</dbReference>
<evidence type="ECO:0000259" key="7">
    <source>
        <dbReference type="Pfam" id="PF00389"/>
    </source>
</evidence>
<evidence type="ECO:0000256" key="6">
    <source>
        <dbReference type="RuleBase" id="RU003719"/>
    </source>
</evidence>
<keyword evidence="4 6" id="KW-0560">Oxidoreductase</keyword>
<evidence type="ECO:0000256" key="3">
    <source>
        <dbReference type="ARBA" id="ARBA00022990"/>
    </source>
</evidence>
<dbReference type="GO" id="GO:0004617">
    <property type="term" value="F:phosphoglycerate dehydrogenase activity"/>
    <property type="evidence" value="ECO:0007669"/>
    <property type="project" value="TreeGrafter"/>
</dbReference>
<keyword evidence="3" id="KW-0007">Acetylation</keyword>
<organism evidence="9 10">
    <name type="scientific">Roseiarcus fermentans</name>
    <dbReference type="NCBI Taxonomy" id="1473586"/>
    <lineage>
        <taxon>Bacteria</taxon>
        <taxon>Pseudomonadati</taxon>
        <taxon>Pseudomonadota</taxon>
        <taxon>Alphaproteobacteria</taxon>
        <taxon>Hyphomicrobiales</taxon>
        <taxon>Roseiarcaceae</taxon>
        <taxon>Roseiarcus</taxon>
    </lineage>
</organism>
<sequence>MAGRIAITPRSISEGGHPALTVLSQRGYDLVFPAPGRQPTEDDLLRTIPACVGYLAGVEPISRAVISASPMLRVISRNGTGTDSIDVVAARERGVAIERATGANARGVAELALALMLDGLRQVTWSSETLKSGRWSRRKGRECRGRTVGIVGCGAIGRTFASLCQALEMTVIGHDPHFDGSGETLSFPLAPLDRLLAASDVVSLHCPATETPVLDAGAIARLRRGAMVVNTARAQLVDGAAMLSALESGQVFAFATDVFEQEPPEMSELLRHPSVILTPHAGGLTDESVERATMIAVDNLLRRLEDPGDGERRG</sequence>
<comment type="subunit">
    <text evidence="1">Homotetramer.</text>
</comment>
<dbReference type="GO" id="GO:0051287">
    <property type="term" value="F:NAD binding"/>
    <property type="evidence" value="ECO:0007669"/>
    <property type="project" value="InterPro"/>
</dbReference>
<keyword evidence="10" id="KW-1185">Reference proteome</keyword>
<evidence type="ECO:0000313" key="10">
    <source>
        <dbReference type="Proteomes" id="UP000253529"/>
    </source>
</evidence>
<evidence type="ECO:0000256" key="5">
    <source>
        <dbReference type="ARBA" id="ARBA00023027"/>
    </source>
</evidence>
<name>A0A366FVQ5_9HYPH</name>
<dbReference type="CDD" id="cd12172">
    <property type="entry name" value="PGDH_like_2"/>
    <property type="match status" value="1"/>
</dbReference>
<evidence type="ECO:0000313" key="9">
    <source>
        <dbReference type="EMBL" id="RBP18120.1"/>
    </source>
</evidence>
<dbReference type="PANTHER" id="PTHR42938:SF22">
    <property type="entry name" value="D-3-PHOSPHOGLYCERATE DEHYDROGENASE"/>
    <property type="match status" value="1"/>
</dbReference>
<dbReference type="PROSITE" id="PS00065">
    <property type="entry name" value="D_2_HYDROXYACID_DH_1"/>
    <property type="match status" value="1"/>
</dbReference>
<dbReference type="InterPro" id="IPR036291">
    <property type="entry name" value="NAD(P)-bd_dom_sf"/>
</dbReference>
<dbReference type="InterPro" id="IPR006139">
    <property type="entry name" value="D-isomer_2_OHA_DH_cat_dom"/>
</dbReference>
<evidence type="ECO:0000256" key="4">
    <source>
        <dbReference type="ARBA" id="ARBA00023002"/>
    </source>
</evidence>
<evidence type="ECO:0000256" key="1">
    <source>
        <dbReference type="ARBA" id="ARBA00011881"/>
    </source>
</evidence>
<evidence type="ECO:0000256" key="2">
    <source>
        <dbReference type="ARBA" id="ARBA00022553"/>
    </source>
</evidence>
<comment type="caution">
    <text evidence="9">The sequence shown here is derived from an EMBL/GenBank/DDBJ whole genome shotgun (WGS) entry which is preliminary data.</text>
</comment>
<gene>
    <name evidence="9" type="ORF">DFR50_10162</name>
</gene>
<dbReference type="PANTHER" id="PTHR42938">
    <property type="entry name" value="FORMATE DEHYDROGENASE 1"/>
    <property type="match status" value="1"/>
</dbReference>
<proteinExistence type="inferred from homology"/>
<dbReference type="OrthoDB" id="9793626at2"/>
<accession>A0A366FVQ5</accession>
<protein>
    <submittedName>
        <fullName evidence="9">D-3-phosphoglycerate dehydrogenase</fullName>
    </submittedName>
</protein>
<dbReference type="AlphaFoldDB" id="A0A366FVQ5"/>
<dbReference type="SUPFAM" id="SSF51735">
    <property type="entry name" value="NAD(P)-binding Rossmann-fold domains"/>
    <property type="match status" value="1"/>
</dbReference>
<evidence type="ECO:0000259" key="8">
    <source>
        <dbReference type="Pfam" id="PF02826"/>
    </source>
</evidence>
<feature type="domain" description="D-isomer specific 2-hydroxyacid dehydrogenase NAD-binding" evidence="8">
    <location>
        <begin position="113"/>
        <end position="282"/>
    </location>
</feature>
<reference evidence="9 10" key="1">
    <citation type="submission" date="2018-06" db="EMBL/GenBank/DDBJ databases">
        <title>Genomic Encyclopedia of Type Strains, Phase IV (KMG-IV): sequencing the most valuable type-strain genomes for metagenomic binning, comparative biology and taxonomic classification.</title>
        <authorList>
            <person name="Goeker M."/>
        </authorList>
    </citation>
    <scope>NUCLEOTIDE SEQUENCE [LARGE SCALE GENOMIC DNA]</scope>
    <source>
        <strain evidence="9 10">DSM 24875</strain>
    </source>
</reference>
<dbReference type="RefSeq" id="WP_113887194.1">
    <property type="nucleotide sequence ID" value="NZ_QNRK01000001.1"/>
</dbReference>
<dbReference type="Proteomes" id="UP000253529">
    <property type="component" value="Unassembled WGS sequence"/>
</dbReference>
<dbReference type="InterPro" id="IPR029752">
    <property type="entry name" value="D-isomer_DH_CS1"/>
</dbReference>
<feature type="domain" description="D-isomer specific 2-hydroxyacid dehydrogenase catalytic" evidence="7">
    <location>
        <begin position="19"/>
        <end position="304"/>
    </location>
</feature>
<comment type="similarity">
    <text evidence="6">Belongs to the D-isomer specific 2-hydroxyacid dehydrogenase family.</text>
</comment>
<dbReference type="Gene3D" id="3.40.50.720">
    <property type="entry name" value="NAD(P)-binding Rossmann-like Domain"/>
    <property type="match status" value="2"/>
</dbReference>
<dbReference type="Pfam" id="PF02826">
    <property type="entry name" value="2-Hacid_dh_C"/>
    <property type="match status" value="1"/>
</dbReference>
<dbReference type="EMBL" id="QNRK01000001">
    <property type="protein sequence ID" value="RBP18120.1"/>
    <property type="molecule type" value="Genomic_DNA"/>
</dbReference>
<dbReference type="InterPro" id="IPR006140">
    <property type="entry name" value="D-isomer_DH_NAD-bd"/>
</dbReference>
<keyword evidence="2" id="KW-0597">Phosphoprotein</keyword>
<keyword evidence="5" id="KW-0520">NAD</keyword>